<feature type="domain" description="Methyltransferase" evidence="2">
    <location>
        <begin position="104"/>
        <end position="201"/>
    </location>
</feature>
<gene>
    <name evidence="3" type="ORF">QWJ41_10275</name>
</gene>
<keyword evidence="3" id="KW-0489">Methyltransferase</keyword>
<sequence>MSSAASTARQTSLPTLPRAPSTPTSSTPSTVLPSVPAPPCPRPWSVTVTQPPTRAARHAGSVQGGPPRHASGSFWQAAAMALQTIPARIRWAVDIMDLQPNDHVLEIGCGPGAGAELICSRVSAGKVFAIDRSESGVDRTKRRCAQYVEAGRLTVRQIDLATLRVPVKRLTKVYAFNVNLFWVRDCADEIALLHERVLPGGAVYLFFEATRPEQVPMIVEKASGALAQGGFRVSVVQRKAPAVVGIIGKRLG</sequence>
<dbReference type="Pfam" id="PF13649">
    <property type="entry name" value="Methyltransf_25"/>
    <property type="match status" value="1"/>
</dbReference>
<dbReference type="Proteomes" id="UP001168363">
    <property type="component" value="Unassembled WGS sequence"/>
</dbReference>
<accession>A0ABT8TRR1</accession>
<feature type="region of interest" description="Disordered" evidence="1">
    <location>
        <begin position="1"/>
        <end position="48"/>
    </location>
</feature>
<dbReference type="InterPro" id="IPR041698">
    <property type="entry name" value="Methyltransf_25"/>
</dbReference>
<dbReference type="SUPFAM" id="SSF53335">
    <property type="entry name" value="S-adenosyl-L-methionine-dependent methyltransferases"/>
    <property type="match status" value="1"/>
</dbReference>
<reference evidence="3" key="1">
    <citation type="submission" date="2023-06" db="EMBL/GenBank/DDBJ databases">
        <title>Genome sequence of Nocardioides sp. SOB44.</title>
        <authorList>
            <person name="Zhang G."/>
        </authorList>
    </citation>
    <scope>NUCLEOTIDE SEQUENCE</scope>
    <source>
        <strain evidence="3">SOB44</strain>
    </source>
</reference>
<feature type="compositionally biased region" description="Low complexity" evidence="1">
    <location>
        <begin position="11"/>
        <end position="34"/>
    </location>
</feature>
<evidence type="ECO:0000259" key="2">
    <source>
        <dbReference type="Pfam" id="PF13649"/>
    </source>
</evidence>
<feature type="compositionally biased region" description="Polar residues" evidence="1">
    <location>
        <begin position="1"/>
        <end position="10"/>
    </location>
</feature>
<dbReference type="EMBL" id="JAULSC010000008">
    <property type="protein sequence ID" value="MDO3396105.1"/>
    <property type="molecule type" value="Genomic_DNA"/>
</dbReference>
<evidence type="ECO:0000313" key="3">
    <source>
        <dbReference type="EMBL" id="MDO3396105.1"/>
    </source>
</evidence>
<dbReference type="CDD" id="cd02440">
    <property type="entry name" value="AdoMet_MTases"/>
    <property type="match status" value="1"/>
</dbReference>
<dbReference type="InterPro" id="IPR029063">
    <property type="entry name" value="SAM-dependent_MTases_sf"/>
</dbReference>
<name>A0ABT8TRR1_9ACTN</name>
<proteinExistence type="predicted"/>
<evidence type="ECO:0000313" key="4">
    <source>
        <dbReference type="Proteomes" id="UP001168363"/>
    </source>
</evidence>
<keyword evidence="3" id="KW-0808">Transferase</keyword>
<organism evidence="3 4">
    <name type="scientific">Nocardioides cremeus</name>
    <dbReference type="NCBI Taxonomy" id="3058044"/>
    <lineage>
        <taxon>Bacteria</taxon>
        <taxon>Bacillati</taxon>
        <taxon>Actinomycetota</taxon>
        <taxon>Actinomycetes</taxon>
        <taxon>Propionibacteriales</taxon>
        <taxon>Nocardioidaceae</taxon>
        <taxon>Nocardioides</taxon>
    </lineage>
</organism>
<dbReference type="GO" id="GO:0008168">
    <property type="term" value="F:methyltransferase activity"/>
    <property type="evidence" value="ECO:0007669"/>
    <property type="project" value="UniProtKB-KW"/>
</dbReference>
<dbReference type="EC" id="2.1.-.-" evidence="3"/>
<dbReference type="GO" id="GO:0032259">
    <property type="term" value="P:methylation"/>
    <property type="evidence" value="ECO:0007669"/>
    <property type="project" value="UniProtKB-KW"/>
</dbReference>
<evidence type="ECO:0000256" key="1">
    <source>
        <dbReference type="SAM" id="MobiDB-lite"/>
    </source>
</evidence>
<comment type="caution">
    <text evidence="3">The sequence shown here is derived from an EMBL/GenBank/DDBJ whole genome shotgun (WGS) entry which is preliminary data.</text>
</comment>
<protein>
    <submittedName>
        <fullName evidence="3">Class I SAM-dependent methyltransferase</fullName>
        <ecNumber evidence="3">2.1.-.-</ecNumber>
    </submittedName>
</protein>
<keyword evidence="4" id="KW-1185">Reference proteome</keyword>
<dbReference type="Gene3D" id="3.40.50.150">
    <property type="entry name" value="Vaccinia Virus protein VP39"/>
    <property type="match status" value="1"/>
</dbReference>